<sequence length="185" mass="21188">MSFKDKIWRIYTGDYTAIGNEVGENLARQGKPKTHWAVLTRRHFINYFWQAKHSTDTMKQGIDKSYDNVLFSQTLARTQANLLSPTKQGATMTAKDYNSMLAGLRTAKNGIERQINNLETYLNAYDKKMADMLAENFLTDYVNKISSENGLKRQIEVLKNILTAINSELSVIQRKIEEDKANAEK</sequence>
<accession>A0A378R2Z8</accession>
<dbReference type="STRING" id="1122244.GCA_000426885_02290"/>
<dbReference type="OrthoDB" id="6648383at2"/>
<dbReference type="Proteomes" id="UP000254065">
    <property type="component" value="Unassembled WGS sequence"/>
</dbReference>
<reference evidence="2 3" key="1">
    <citation type="submission" date="2018-06" db="EMBL/GenBank/DDBJ databases">
        <authorList>
            <consortium name="Pathogen Informatics"/>
            <person name="Doyle S."/>
        </authorList>
    </citation>
    <scope>NUCLEOTIDE SEQUENCE [LARGE SCALE GENOMIC DNA]</scope>
    <source>
        <strain evidence="2 3">NCTC12877</strain>
    </source>
</reference>
<organism evidence="2 3">
    <name type="scientific">Moraxella caprae</name>
    <dbReference type="NCBI Taxonomy" id="90240"/>
    <lineage>
        <taxon>Bacteria</taxon>
        <taxon>Pseudomonadati</taxon>
        <taxon>Pseudomonadota</taxon>
        <taxon>Gammaproteobacteria</taxon>
        <taxon>Moraxellales</taxon>
        <taxon>Moraxellaceae</taxon>
        <taxon>Moraxella</taxon>
    </lineage>
</organism>
<evidence type="ECO:0000313" key="3">
    <source>
        <dbReference type="Proteomes" id="UP000254065"/>
    </source>
</evidence>
<dbReference type="AlphaFoldDB" id="A0A378R2Z8"/>
<dbReference type="RefSeq" id="WP_029103664.1">
    <property type="nucleotide sequence ID" value="NZ_UGQB01000004.1"/>
</dbReference>
<evidence type="ECO:0000313" key="2">
    <source>
        <dbReference type="EMBL" id="STZ09574.1"/>
    </source>
</evidence>
<feature type="coiled-coil region" evidence="1">
    <location>
        <begin position="108"/>
        <end position="135"/>
    </location>
</feature>
<gene>
    <name evidence="2" type="ORF">NCTC12877_02595</name>
</gene>
<keyword evidence="1" id="KW-0175">Coiled coil</keyword>
<name>A0A378R2Z8_9GAMM</name>
<keyword evidence="3" id="KW-1185">Reference proteome</keyword>
<evidence type="ECO:0000256" key="1">
    <source>
        <dbReference type="SAM" id="Coils"/>
    </source>
</evidence>
<proteinExistence type="predicted"/>
<dbReference type="EMBL" id="UGQB01000004">
    <property type="protein sequence ID" value="STZ09574.1"/>
    <property type="molecule type" value="Genomic_DNA"/>
</dbReference>
<protein>
    <submittedName>
        <fullName evidence="2">Uncharacterized protein</fullName>
    </submittedName>
</protein>